<keyword evidence="1" id="KW-0472">Membrane</keyword>
<dbReference type="AlphaFoldDB" id="A0A173V4S1"/>
<dbReference type="Pfam" id="PF18975">
    <property type="entry name" value="DUF5711"/>
    <property type="match status" value="1"/>
</dbReference>
<proteinExistence type="predicted"/>
<evidence type="ECO:0008006" key="4">
    <source>
        <dbReference type="Google" id="ProtNLM"/>
    </source>
</evidence>
<dbReference type="SUPFAM" id="SSF82171">
    <property type="entry name" value="DPP6 N-terminal domain-like"/>
    <property type="match status" value="1"/>
</dbReference>
<dbReference type="RefSeq" id="WP_055290787.1">
    <property type="nucleotide sequence ID" value="NZ_CP173382.1"/>
</dbReference>
<dbReference type="STRING" id="39490.ERS852448_02537"/>
<organism evidence="2 3">
    <name type="scientific">Eubacterium ramulus</name>
    <dbReference type="NCBI Taxonomy" id="39490"/>
    <lineage>
        <taxon>Bacteria</taxon>
        <taxon>Bacillati</taxon>
        <taxon>Bacillota</taxon>
        <taxon>Clostridia</taxon>
        <taxon>Eubacteriales</taxon>
        <taxon>Eubacteriaceae</taxon>
        <taxon>Eubacterium</taxon>
    </lineage>
</organism>
<reference evidence="2 3" key="1">
    <citation type="submission" date="2015-09" db="EMBL/GenBank/DDBJ databases">
        <authorList>
            <consortium name="Pathogen Informatics"/>
        </authorList>
    </citation>
    <scope>NUCLEOTIDE SEQUENCE [LARGE SCALE GENOMIC DNA]</scope>
    <source>
        <strain evidence="2 3">2789STDY5608891</strain>
    </source>
</reference>
<dbReference type="InterPro" id="IPR043765">
    <property type="entry name" value="DUF5711"/>
</dbReference>
<keyword evidence="1" id="KW-0812">Transmembrane</keyword>
<evidence type="ECO:0000256" key="1">
    <source>
        <dbReference type="SAM" id="Phobius"/>
    </source>
</evidence>
<accession>A0A173V4S1</accession>
<feature type="transmembrane region" description="Helical" evidence="1">
    <location>
        <begin position="31"/>
        <end position="51"/>
    </location>
</feature>
<evidence type="ECO:0000313" key="3">
    <source>
        <dbReference type="Proteomes" id="UP000095492"/>
    </source>
</evidence>
<name>A0A173V4S1_EUBRA</name>
<dbReference type="GeneID" id="97392281"/>
<keyword evidence="1" id="KW-1133">Transmembrane helix</keyword>
<dbReference type="EMBL" id="CYYA01000021">
    <property type="protein sequence ID" value="CUN22253.1"/>
    <property type="molecule type" value="Genomic_DNA"/>
</dbReference>
<protein>
    <recommendedName>
        <fullName evidence="4">WD40 repeat domain-containing protein</fullName>
    </recommendedName>
</protein>
<dbReference type="OrthoDB" id="1779345at2"/>
<gene>
    <name evidence="2" type="ORF">ERS852448_02537</name>
</gene>
<sequence>MKNAGKSNLQMVQANWEEIERKVREHHRKQLKVVAIIVGICVVLGISYYIFMQHKSYDDYRITSTADRSDTEATKFVDFNGNLLKYSNDGVSYVTVDNQIIWNQSYEMQNPIVAVRGQYVAFADTTGKQIYVMNASGTQGKFKVTMPVMKMDVSANGSVAVLMEEDGTSYLSLYSKSGEQLAEGAIHVEKGGTPMDVALSDDGEKMVVSSLDIHDGSAKSTVTFYNFGAVGEEKVDHIVATYTYKDTVIPEIAYIGSNQVLAFSDQGVYTFTDGNVPKEGPKKLVEQEIKMVFHDNNYFGLVFATGEDEAKRNVVVYNMKCDEQTQFVTDFPFEEIQFLDNHEICLTSDSMAALYTMGGLEKFYYEFNEPLYHMMHVKGYRNYAFVVEGKTQQVRFRLFGSGKAGEK</sequence>
<dbReference type="Proteomes" id="UP000095492">
    <property type="component" value="Unassembled WGS sequence"/>
</dbReference>
<evidence type="ECO:0000313" key="2">
    <source>
        <dbReference type="EMBL" id="CUN22253.1"/>
    </source>
</evidence>